<dbReference type="Proteomes" id="UP000027153">
    <property type="component" value="Unassembled WGS sequence"/>
</dbReference>
<proteinExistence type="predicted"/>
<organism evidence="1 2">
    <name type="scientific">Candidatus Methanoperedens nitratireducens</name>
    <dbReference type="NCBI Taxonomy" id="1392998"/>
    <lineage>
        <taxon>Archaea</taxon>
        <taxon>Methanobacteriati</taxon>
        <taxon>Methanobacteriota</taxon>
        <taxon>Stenosarchaea group</taxon>
        <taxon>Methanomicrobia</taxon>
        <taxon>Methanosarcinales</taxon>
        <taxon>ANME-2 cluster</taxon>
        <taxon>Candidatus Methanoperedentaceae</taxon>
        <taxon>Candidatus Methanoperedens</taxon>
    </lineage>
</organism>
<protein>
    <submittedName>
        <fullName evidence="1">Uncharacterized protein</fullName>
    </submittedName>
</protein>
<dbReference type="RefSeq" id="WP_157834122.1">
    <property type="nucleotide sequence ID" value="NZ_JMIY01000007.1"/>
</dbReference>
<name>A0A062UUJ3_9EURY</name>
<evidence type="ECO:0000313" key="1">
    <source>
        <dbReference type="EMBL" id="KCZ70711.1"/>
    </source>
</evidence>
<comment type="caution">
    <text evidence="1">The sequence shown here is derived from an EMBL/GenBank/DDBJ whole genome shotgun (WGS) entry which is preliminary data.</text>
</comment>
<dbReference type="EMBL" id="JMIY01000007">
    <property type="protein sequence ID" value="KCZ70711.1"/>
    <property type="molecule type" value="Genomic_DNA"/>
</dbReference>
<dbReference type="AlphaFoldDB" id="A0A062UUJ3"/>
<accession>A0A062UUJ3</accession>
<sequence length="51" mass="5746">MDIFDVLTAISERKTAAIRMGMNEYDALMKAICDISKEYHISLPDVKKLVG</sequence>
<reference evidence="1 2" key="1">
    <citation type="journal article" date="2013" name="Nature">
        <title>Anaerobic oxidation of methane coupled to nitrate reduction in a novel archaeal lineage.</title>
        <authorList>
            <person name="Haroon M.F."/>
            <person name="Hu S."/>
            <person name="Shi Y."/>
            <person name="Imelfort M."/>
            <person name="Keller J."/>
            <person name="Hugenholtz P."/>
            <person name="Yuan Z."/>
            <person name="Tyson G.W."/>
        </authorList>
    </citation>
    <scope>NUCLEOTIDE SEQUENCE [LARGE SCALE GENOMIC DNA]</scope>
    <source>
        <strain evidence="1 2">ANME-2d</strain>
    </source>
</reference>
<gene>
    <name evidence="1" type="ORF">ANME2D_02734</name>
</gene>
<evidence type="ECO:0000313" key="2">
    <source>
        <dbReference type="Proteomes" id="UP000027153"/>
    </source>
</evidence>
<keyword evidence="2" id="KW-1185">Reference proteome</keyword>